<evidence type="ECO:0000256" key="7">
    <source>
        <dbReference type="HAMAP-Rule" id="MF_00220"/>
    </source>
</evidence>
<dbReference type="InterPro" id="IPR024403">
    <property type="entry name" value="DHOase_cat"/>
</dbReference>
<feature type="active site" evidence="7">
    <location>
        <position position="310"/>
    </location>
</feature>
<dbReference type="InterPro" id="IPR004722">
    <property type="entry name" value="DHOase"/>
</dbReference>
<evidence type="ECO:0000256" key="4">
    <source>
        <dbReference type="ARBA" id="ARBA00022801"/>
    </source>
</evidence>
<dbReference type="GO" id="GO:0006145">
    <property type="term" value="P:purine nucleobase catabolic process"/>
    <property type="evidence" value="ECO:0007669"/>
    <property type="project" value="TreeGrafter"/>
</dbReference>
<dbReference type="AlphaFoldDB" id="A0A8G2BLP9"/>
<dbReference type="InterPro" id="IPR002195">
    <property type="entry name" value="Dihydroorotase_CS"/>
</dbReference>
<feature type="binding site" evidence="7">
    <location>
        <position position="314"/>
    </location>
    <ligand>
        <name>substrate</name>
    </ligand>
</feature>
<dbReference type="NCBIfam" id="TIGR00857">
    <property type="entry name" value="pyrC_multi"/>
    <property type="match status" value="1"/>
</dbReference>
<keyword evidence="4 7" id="KW-0378">Hydrolase</keyword>
<feature type="binding site" evidence="7">
    <location>
        <position position="310"/>
    </location>
    <ligand>
        <name>Zn(2+)</name>
        <dbReference type="ChEBI" id="CHEBI:29105"/>
        <label>1</label>
    </ligand>
</feature>
<evidence type="ECO:0000256" key="6">
    <source>
        <dbReference type="ARBA" id="ARBA00022975"/>
    </source>
</evidence>
<protein>
    <recommendedName>
        <fullName evidence="7">Dihydroorotase</fullName>
        <shortName evidence="7">DHOase</shortName>
        <ecNumber evidence="7">3.5.2.3</ecNumber>
    </recommendedName>
</protein>
<comment type="caution">
    <text evidence="10">The sequence shown here is derived from an EMBL/GenBank/DDBJ whole genome shotgun (WGS) entry which is preliminary data.</text>
</comment>
<dbReference type="Proteomes" id="UP000198615">
    <property type="component" value="Unassembled WGS sequence"/>
</dbReference>
<dbReference type="SUPFAM" id="SSF51556">
    <property type="entry name" value="Metallo-dependent hydrolases"/>
    <property type="match status" value="1"/>
</dbReference>
<keyword evidence="3 7" id="KW-0479">Metal-binding</keyword>
<comment type="pathway">
    <text evidence="7">Pyrimidine metabolism; UMP biosynthesis via de novo pathway; (S)-dihydroorotate from bicarbonate: step 3/3.</text>
</comment>
<dbReference type="EMBL" id="FNBW01000017">
    <property type="protein sequence ID" value="SDG43267.1"/>
    <property type="molecule type" value="Genomic_DNA"/>
</dbReference>
<feature type="binding site" evidence="7">
    <location>
        <begin position="328"/>
        <end position="329"/>
    </location>
    <ligand>
        <name>substrate</name>
    </ligand>
</feature>
<evidence type="ECO:0000256" key="5">
    <source>
        <dbReference type="ARBA" id="ARBA00022833"/>
    </source>
</evidence>
<dbReference type="OrthoDB" id="9803027at2"/>
<evidence type="ECO:0000256" key="3">
    <source>
        <dbReference type="ARBA" id="ARBA00022723"/>
    </source>
</evidence>
<organism evidence="10 11">
    <name type="scientific">Thalassobaculum litoreum DSM 18839</name>
    <dbReference type="NCBI Taxonomy" id="1123362"/>
    <lineage>
        <taxon>Bacteria</taxon>
        <taxon>Pseudomonadati</taxon>
        <taxon>Pseudomonadota</taxon>
        <taxon>Alphaproteobacteria</taxon>
        <taxon>Rhodospirillales</taxon>
        <taxon>Thalassobaculaceae</taxon>
        <taxon>Thalassobaculum</taxon>
    </lineage>
</organism>
<dbReference type="PANTHER" id="PTHR43668:SF2">
    <property type="entry name" value="ALLANTOINASE"/>
    <property type="match status" value="1"/>
</dbReference>
<keyword evidence="6 7" id="KW-0665">Pyrimidine biosynthesis</keyword>
<comment type="caution">
    <text evidence="7">Lacks conserved residue(s) required for the propagation of feature annotation.</text>
</comment>
<keyword evidence="11" id="KW-1185">Reference proteome</keyword>
<feature type="domain" description="Dihydroorotase catalytic" evidence="9">
    <location>
        <begin position="54"/>
        <end position="240"/>
    </location>
</feature>
<evidence type="ECO:0000259" key="8">
    <source>
        <dbReference type="Pfam" id="PF07969"/>
    </source>
</evidence>
<evidence type="ECO:0000259" key="9">
    <source>
        <dbReference type="Pfam" id="PF12890"/>
    </source>
</evidence>
<dbReference type="GO" id="GO:0004038">
    <property type="term" value="F:allantoinase activity"/>
    <property type="evidence" value="ECO:0007669"/>
    <property type="project" value="TreeGrafter"/>
</dbReference>
<dbReference type="GO" id="GO:0008270">
    <property type="term" value="F:zinc ion binding"/>
    <property type="evidence" value="ECO:0007669"/>
    <property type="project" value="UniProtKB-UniRule"/>
</dbReference>
<dbReference type="SUPFAM" id="SSF51338">
    <property type="entry name" value="Composite domain of metallo-dependent hydrolases"/>
    <property type="match status" value="1"/>
</dbReference>
<evidence type="ECO:0000256" key="1">
    <source>
        <dbReference type="ARBA" id="ARBA00002368"/>
    </source>
</evidence>
<proteinExistence type="inferred from homology"/>
<dbReference type="GO" id="GO:0004151">
    <property type="term" value="F:dihydroorotase activity"/>
    <property type="evidence" value="ECO:0007669"/>
    <property type="project" value="UniProtKB-UniRule"/>
</dbReference>
<dbReference type="InterPro" id="IPR032466">
    <property type="entry name" value="Metal_Hydrolase"/>
</dbReference>
<sequence length="444" mass="47520">MRPTLYKNARLLDPASGLDAKGALLTRDGKIVEVGPQVFVDAIQEDVEVVDCAGRCLAPGLVDMRVQVREPGDEHMETLASAQKAAVAGGVTTFATLPNTNPIIDDVSLLEFVERRALEVGLANVHPYAAATKGLRGQEMTEFGMLADSGAVAFTDGEHAIADALVMRRALSYASIFKRTIVQHPEDPALAREGSANEGETATRLGLAGIPAVAEVMMVERDLRLVELTGGSYHAAHLSTGAAIDAIRQAKKRGLPVTCDTAPPYFALNEGAVVDYRTFARLSPPLRSEQDRLAVVAGVADGTIDAIASDHAPHDQDSKRVPFAQAQPGGVGLETLLAISLELVHTEAMSLLDLLHRLTVAPARILGLPYGTLAVGGDADLVIFDLNRAGKVEPERFASKSRNTPFDGRPIEGRVWRTVYRGTTVYDVETETPPPIRRRAFVDA</sequence>
<dbReference type="InterPro" id="IPR013108">
    <property type="entry name" value="Amidohydro_3"/>
</dbReference>
<dbReference type="PANTHER" id="PTHR43668">
    <property type="entry name" value="ALLANTOINASE"/>
    <property type="match status" value="1"/>
</dbReference>
<gene>
    <name evidence="7" type="primary">pyrC</name>
    <name evidence="10" type="ORF">SAMN05660686_04383</name>
</gene>
<dbReference type="UniPathway" id="UPA00070">
    <property type="reaction ID" value="UER00117"/>
</dbReference>
<reference evidence="10 11" key="1">
    <citation type="submission" date="2016-10" db="EMBL/GenBank/DDBJ databases">
        <authorList>
            <person name="Varghese N."/>
            <person name="Submissions S."/>
        </authorList>
    </citation>
    <scope>NUCLEOTIDE SEQUENCE [LARGE SCALE GENOMIC DNA]</scope>
    <source>
        <strain evidence="10 11">DSM 18839</strain>
    </source>
</reference>
<comment type="function">
    <text evidence="1 7">Catalyzes the reversible cyclization of carbamoyl aspartate to dihydroorotate.</text>
</comment>
<dbReference type="PROSITE" id="PS00483">
    <property type="entry name" value="DIHYDROOROTASE_2"/>
    <property type="match status" value="1"/>
</dbReference>
<comment type="cofactor">
    <cofactor evidence="7">
        <name>Zn(2+)</name>
        <dbReference type="ChEBI" id="CHEBI:29105"/>
    </cofactor>
    <text evidence="7">Binds 2 Zn(2+) ions per subunit.</text>
</comment>
<comment type="similarity">
    <text evidence="2 7">Belongs to the metallo-dependent hydrolases superfamily. DHOase family. Class I DHOase subfamily.</text>
</comment>
<dbReference type="Pfam" id="PF07969">
    <property type="entry name" value="Amidohydro_3"/>
    <property type="match status" value="1"/>
</dbReference>
<dbReference type="Gene3D" id="3.20.20.140">
    <property type="entry name" value="Metal-dependent hydrolases"/>
    <property type="match status" value="1"/>
</dbReference>
<evidence type="ECO:0000313" key="10">
    <source>
        <dbReference type="EMBL" id="SDG43267.1"/>
    </source>
</evidence>
<dbReference type="GO" id="GO:0044205">
    <property type="term" value="P:'de novo' UMP biosynthetic process"/>
    <property type="evidence" value="ECO:0007669"/>
    <property type="project" value="UniProtKB-UniRule"/>
</dbReference>
<feature type="binding site" evidence="7">
    <location>
        <position position="237"/>
    </location>
    <ligand>
        <name>Zn(2+)</name>
        <dbReference type="ChEBI" id="CHEBI:29105"/>
        <label>2</label>
    </ligand>
</feature>
<dbReference type="HAMAP" id="MF_00220_B">
    <property type="entry name" value="PyrC_classI_B"/>
    <property type="match status" value="1"/>
</dbReference>
<name>A0A8G2BLP9_9PROT</name>
<accession>A0A8G2BLP9</accession>
<dbReference type="InterPro" id="IPR011059">
    <property type="entry name" value="Metal-dep_hydrolase_composite"/>
</dbReference>
<evidence type="ECO:0000313" key="11">
    <source>
        <dbReference type="Proteomes" id="UP000198615"/>
    </source>
</evidence>
<dbReference type="Pfam" id="PF12890">
    <property type="entry name" value="DHOase"/>
    <property type="match status" value="1"/>
</dbReference>
<dbReference type="Gene3D" id="2.30.40.10">
    <property type="entry name" value="Urease, subunit C, domain 1"/>
    <property type="match status" value="1"/>
</dbReference>
<dbReference type="GO" id="GO:0005737">
    <property type="term" value="C:cytoplasm"/>
    <property type="evidence" value="ECO:0007669"/>
    <property type="project" value="TreeGrafter"/>
</dbReference>
<feature type="binding site" evidence="7">
    <location>
        <position position="184"/>
    </location>
    <ligand>
        <name>Zn(2+)</name>
        <dbReference type="ChEBI" id="CHEBI:29105"/>
        <label>2</label>
    </ligand>
</feature>
<feature type="domain" description="Amidohydrolase 3" evidence="8">
    <location>
        <begin position="347"/>
        <end position="426"/>
    </location>
</feature>
<evidence type="ECO:0000256" key="2">
    <source>
        <dbReference type="ARBA" id="ARBA00010286"/>
    </source>
</evidence>
<feature type="binding site" evidence="7">
    <location>
        <position position="99"/>
    </location>
    <ligand>
        <name>substrate</name>
    </ligand>
</feature>
<dbReference type="EC" id="3.5.2.3" evidence="7"/>
<dbReference type="RefSeq" id="WP_051243404.1">
    <property type="nucleotide sequence ID" value="NZ_FNBW01000017.1"/>
</dbReference>
<comment type="catalytic activity">
    <reaction evidence="7">
        <text>(S)-dihydroorotate + H2O = N-carbamoyl-L-aspartate + H(+)</text>
        <dbReference type="Rhea" id="RHEA:24296"/>
        <dbReference type="ChEBI" id="CHEBI:15377"/>
        <dbReference type="ChEBI" id="CHEBI:15378"/>
        <dbReference type="ChEBI" id="CHEBI:30864"/>
        <dbReference type="ChEBI" id="CHEBI:32814"/>
        <dbReference type="EC" id="3.5.2.3"/>
    </reaction>
</comment>
<dbReference type="CDD" id="cd01317">
    <property type="entry name" value="DHOase_IIa"/>
    <property type="match status" value="1"/>
</dbReference>
<dbReference type="InterPro" id="IPR050138">
    <property type="entry name" value="DHOase/Allantoinase_Hydrolase"/>
</dbReference>
<keyword evidence="5 7" id="KW-0862">Zinc</keyword>